<dbReference type="RefSeq" id="WP_119745008.1">
    <property type="nucleotide sequence ID" value="NZ_QZCG01000001.1"/>
</dbReference>
<keyword evidence="3" id="KW-1185">Reference proteome</keyword>
<evidence type="ECO:0000313" key="3">
    <source>
        <dbReference type="Proteomes" id="UP000284202"/>
    </source>
</evidence>
<evidence type="ECO:0000256" key="1">
    <source>
        <dbReference type="SAM" id="Coils"/>
    </source>
</evidence>
<dbReference type="Gene3D" id="1.10.10.10">
    <property type="entry name" value="Winged helix-like DNA-binding domain superfamily/Winged helix DNA-binding domain"/>
    <property type="match status" value="1"/>
</dbReference>
<dbReference type="SUPFAM" id="SSF46785">
    <property type="entry name" value="Winged helix' DNA-binding domain"/>
    <property type="match status" value="1"/>
</dbReference>
<dbReference type="AlphaFoldDB" id="A0A418T824"/>
<evidence type="ECO:0000313" key="2">
    <source>
        <dbReference type="EMBL" id="RJE89250.1"/>
    </source>
</evidence>
<accession>A0A418T824</accession>
<gene>
    <name evidence="2" type="ORF">D3P04_00960</name>
</gene>
<protein>
    <submittedName>
        <fullName evidence="2">HTH domain-containing protein</fullName>
    </submittedName>
</protein>
<keyword evidence="1" id="KW-0175">Coiled coil</keyword>
<proteinExistence type="predicted"/>
<dbReference type="Proteomes" id="UP000284202">
    <property type="component" value="Unassembled WGS sequence"/>
</dbReference>
<organism evidence="2 3">
    <name type="scientific">Paracoccus onubensis</name>
    <dbReference type="NCBI Taxonomy" id="1675788"/>
    <lineage>
        <taxon>Bacteria</taxon>
        <taxon>Pseudomonadati</taxon>
        <taxon>Pseudomonadota</taxon>
        <taxon>Alphaproteobacteria</taxon>
        <taxon>Rhodobacterales</taxon>
        <taxon>Paracoccaceae</taxon>
        <taxon>Paracoccus</taxon>
    </lineage>
</organism>
<dbReference type="InterPro" id="IPR036388">
    <property type="entry name" value="WH-like_DNA-bd_sf"/>
</dbReference>
<feature type="coiled-coil region" evidence="1">
    <location>
        <begin position="111"/>
        <end position="138"/>
    </location>
</feature>
<comment type="caution">
    <text evidence="2">The sequence shown here is derived from an EMBL/GenBank/DDBJ whole genome shotgun (WGS) entry which is preliminary data.</text>
</comment>
<reference evidence="3" key="1">
    <citation type="submission" date="2018-09" db="EMBL/GenBank/DDBJ databases">
        <title>Acidovorax cavernicola nov. sp. isolated from Gruta de las Maravillas (Aracena, Spain).</title>
        <authorList>
            <person name="Jurado V."/>
            <person name="Gutierrez-Patricio S."/>
            <person name="Gonzalez-Pimentel J.L."/>
            <person name="Miller A.Z."/>
            <person name="Laiz L."/>
            <person name="Saiz-Jimenez C."/>
        </authorList>
    </citation>
    <scope>NUCLEOTIDE SEQUENCE [LARGE SCALE GENOMIC DNA]</scope>
    <source>
        <strain evidence="3">1011MAR3C25</strain>
    </source>
</reference>
<dbReference type="OrthoDB" id="9812210at2"/>
<dbReference type="EMBL" id="QZCG01000001">
    <property type="protein sequence ID" value="RJE89250.1"/>
    <property type="molecule type" value="Genomic_DNA"/>
</dbReference>
<name>A0A418T824_9RHOB</name>
<dbReference type="InterPro" id="IPR036390">
    <property type="entry name" value="WH_DNA-bd_sf"/>
</dbReference>
<sequence>MDRLIASAAQSLAGGDALSALKRISLRDDPPALALRGTAMAQLGDLARARELLQAAARGFGAREPVARARCILAGAEIALVTRDLVTALRALGTAQAVLEAHADRANAAHAACLQARLLLLTGRLDDAEQRCNTLETKALPAASRPGYWLVAAGIAMRRIRARDARAALDRAAQTARETGISALAAEVAQARAAFDAPAARLIENGGDRLLDLAKVETLIATDMLLVDICRNVLRCGATVIPLAGRPVLLALLRKLAEAWPRDASREALLLHAFRARHVDESHRARLRVEIGRLRGLIKPLAGVKATGRGFVLEPRGARKIAVLTPPVEGEHAALLALLADGETWSSSALALALDVSPRTVLRGLEALKEAGRVDWFGHGRARRWIVRNVPGFPTSLLLPVLLPKG</sequence>